<dbReference type="AlphaFoldDB" id="A0A812X1L3"/>
<feature type="compositionally biased region" description="Polar residues" evidence="1">
    <location>
        <begin position="1"/>
        <end position="21"/>
    </location>
</feature>
<comment type="caution">
    <text evidence="2">The sequence shown here is derived from an EMBL/GenBank/DDBJ whole genome shotgun (WGS) entry which is preliminary data.</text>
</comment>
<proteinExistence type="predicted"/>
<name>A0A812X1L3_SYMPI</name>
<feature type="non-terminal residue" evidence="2">
    <location>
        <position position="148"/>
    </location>
</feature>
<dbReference type="Proteomes" id="UP000649617">
    <property type="component" value="Unassembled WGS sequence"/>
</dbReference>
<gene>
    <name evidence="2" type="ORF">SPIL2461_LOCUS19722</name>
</gene>
<sequence>MSQGFQTSQQASNSRPQQLPSFSVRDGELGAVGSASSTQQTKGAAAHEDRDGSAVVSHRSSAASSSLREESAKLLPAAGQLFVAGPAAEGHVESAAGPESGSIPVMPKGTNFQSGEQALRVRSCSHGSSRASSAEIQTLSPGAEAEHP</sequence>
<feature type="compositionally biased region" description="Low complexity" evidence="1">
    <location>
        <begin position="122"/>
        <end position="134"/>
    </location>
</feature>
<dbReference type="EMBL" id="CAJNIZ010044797">
    <property type="protein sequence ID" value="CAE7701311.1"/>
    <property type="molecule type" value="Genomic_DNA"/>
</dbReference>
<protein>
    <submittedName>
        <fullName evidence="2">Uncharacterized protein</fullName>
    </submittedName>
</protein>
<evidence type="ECO:0000313" key="3">
    <source>
        <dbReference type="Proteomes" id="UP000649617"/>
    </source>
</evidence>
<evidence type="ECO:0000313" key="2">
    <source>
        <dbReference type="EMBL" id="CAE7701311.1"/>
    </source>
</evidence>
<feature type="region of interest" description="Disordered" evidence="1">
    <location>
        <begin position="89"/>
        <end position="148"/>
    </location>
</feature>
<organism evidence="2 3">
    <name type="scientific">Symbiodinium pilosum</name>
    <name type="common">Dinoflagellate</name>
    <dbReference type="NCBI Taxonomy" id="2952"/>
    <lineage>
        <taxon>Eukaryota</taxon>
        <taxon>Sar</taxon>
        <taxon>Alveolata</taxon>
        <taxon>Dinophyceae</taxon>
        <taxon>Suessiales</taxon>
        <taxon>Symbiodiniaceae</taxon>
        <taxon>Symbiodinium</taxon>
    </lineage>
</organism>
<feature type="region of interest" description="Disordered" evidence="1">
    <location>
        <begin position="1"/>
        <end position="71"/>
    </location>
</feature>
<feature type="compositionally biased region" description="Low complexity" evidence="1">
    <location>
        <begin position="53"/>
        <end position="66"/>
    </location>
</feature>
<accession>A0A812X1L3</accession>
<keyword evidence="3" id="KW-1185">Reference proteome</keyword>
<reference evidence="2" key="1">
    <citation type="submission" date="2021-02" db="EMBL/GenBank/DDBJ databases">
        <authorList>
            <person name="Dougan E. K."/>
            <person name="Rhodes N."/>
            <person name="Thang M."/>
            <person name="Chan C."/>
        </authorList>
    </citation>
    <scope>NUCLEOTIDE SEQUENCE</scope>
</reference>
<evidence type="ECO:0000256" key="1">
    <source>
        <dbReference type="SAM" id="MobiDB-lite"/>
    </source>
</evidence>